<reference evidence="2" key="1">
    <citation type="submission" date="2015-12" db="EMBL/GenBank/DDBJ databases">
        <title>FDA database for Regulatory Grade Microbial Sequences (FDA-ARGOS): Supporting development and validation of Infectious Disease Dx tests.</title>
        <authorList>
            <person name="Pirone C."/>
            <person name="Hoffmann M."/>
            <person name="Muruvanda T."/>
            <person name="Allard M."/>
            <person name="Evans P."/>
            <person name="Tallon L."/>
            <person name="Sadzewicz L."/>
            <person name="Sengamalay N."/>
            <person name="Ott S."/>
            <person name="Godinez A."/>
            <person name="Nagaraj S."/>
            <person name="Nadendla S."/>
            <person name="Sichtig H."/>
        </authorList>
    </citation>
    <scope>NUCLEOTIDE SEQUENCE [LARGE SCALE GENOMIC DNA]</scope>
    <source>
        <strain evidence="2">LT2</strain>
    </source>
</reference>
<proteinExistence type="predicted"/>
<dbReference type="Proteomes" id="UP000055793">
    <property type="component" value="Chromosome"/>
</dbReference>
<name>A0A109XS81_SALER</name>
<organism evidence="1 2">
    <name type="scientific">Salmonella enterica</name>
    <name type="common">Salmonella choleraesuis</name>
    <dbReference type="NCBI Taxonomy" id="28901"/>
    <lineage>
        <taxon>Bacteria</taxon>
        <taxon>Pseudomonadati</taxon>
        <taxon>Pseudomonadota</taxon>
        <taxon>Gammaproteobacteria</taxon>
        <taxon>Enterobacterales</taxon>
        <taxon>Enterobacteriaceae</taxon>
        <taxon>Salmonella</taxon>
    </lineage>
</organism>
<dbReference type="AlphaFoldDB" id="A0A109XS81"/>
<evidence type="ECO:0000313" key="1">
    <source>
        <dbReference type="EMBL" id="AMG28536.1"/>
    </source>
</evidence>
<gene>
    <name evidence="1" type="ORF">AL463_23080</name>
</gene>
<dbReference type="EMBL" id="CP014051">
    <property type="protein sequence ID" value="AMG28536.1"/>
    <property type="molecule type" value="Genomic_DNA"/>
</dbReference>
<accession>A0A109XS81</accession>
<dbReference type="RefSeq" id="WP_000744510.1">
    <property type="nucleotide sequence ID" value="NZ_CP014051.2"/>
</dbReference>
<sequence>MKKQNIIPYMEKIMHERGKRAFQPSWFPKDDDQEETFDSLCDLYAEGKITMKGGYYFDLIFIL</sequence>
<protein>
    <submittedName>
        <fullName evidence="1">Uncharacterized protein</fullName>
    </submittedName>
</protein>
<evidence type="ECO:0000313" key="2">
    <source>
        <dbReference type="Proteomes" id="UP000055793"/>
    </source>
</evidence>